<evidence type="ECO:0000313" key="1">
    <source>
        <dbReference type="EMBL" id="KAI3746978.1"/>
    </source>
</evidence>
<dbReference type="EMBL" id="CM042049">
    <property type="protein sequence ID" value="KAI3746978.1"/>
    <property type="molecule type" value="Genomic_DNA"/>
</dbReference>
<name>A0ACB9DJZ4_ARCLA</name>
<comment type="caution">
    <text evidence="1">The sequence shown here is derived from an EMBL/GenBank/DDBJ whole genome shotgun (WGS) entry which is preliminary data.</text>
</comment>
<gene>
    <name evidence="1" type="ORF">L6452_09420</name>
</gene>
<reference evidence="2" key="1">
    <citation type="journal article" date="2022" name="Mol. Ecol. Resour.">
        <title>The genomes of chicory, endive, great burdock and yacon provide insights into Asteraceae palaeo-polyploidization history and plant inulin production.</title>
        <authorList>
            <person name="Fan W."/>
            <person name="Wang S."/>
            <person name="Wang H."/>
            <person name="Wang A."/>
            <person name="Jiang F."/>
            <person name="Liu H."/>
            <person name="Zhao H."/>
            <person name="Xu D."/>
            <person name="Zhang Y."/>
        </authorList>
    </citation>
    <scope>NUCLEOTIDE SEQUENCE [LARGE SCALE GENOMIC DNA]</scope>
    <source>
        <strain evidence="2">cv. Niubang</strain>
    </source>
</reference>
<keyword evidence="2" id="KW-1185">Reference proteome</keyword>
<evidence type="ECO:0000313" key="2">
    <source>
        <dbReference type="Proteomes" id="UP001055879"/>
    </source>
</evidence>
<accession>A0ACB9DJZ4</accession>
<proteinExistence type="predicted"/>
<reference evidence="1 2" key="2">
    <citation type="journal article" date="2022" name="Mol. Ecol. Resour.">
        <title>The genomes of chicory, endive, great burdock and yacon provide insights into Asteraceae paleo-polyploidization history and plant inulin production.</title>
        <authorList>
            <person name="Fan W."/>
            <person name="Wang S."/>
            <person name="Wang H."/>
            <person name="Wang A."/>
            <person name="Jiang F."/>
            <person name="Liu H."/>
            <person name="Zhao H."/>
            <person name="Xu D."/>
            <person name="Zhang Y."/>
        </authorList>
    </citation>
    <scope>NUCLEOTIDE SEQUENCE [LARGE SCALE GENOMIC DNA]</scope>
    <source>
        <strain evidence="2">cv. Niubang</strain>
    </source>
</reference>
<dbReference type="Proteomes" id="UP001055879">
    <property type="component" value="Linkage Group LG03"/>
</dbReference>
<sequence>MRVRESQSNEAVTTTTTGEYDCHGFIGWCKLGSVCGRWSSNLAEVWSRDHLCRHLKVQFMKELLLFA</sequence>
<organism evidence="1 2">
    <name type="scientific">Arctium lappa</name>
    <name type="common">Greater burdock</name>
    <name type="synonym">Lappa major</name>
    <dbReference type="NCBI Taxonomy" id="4217"/>
    <lineage>
        <taxon>Eukaryota</taxon>
        <taxon>Viridiplantae</taxon>
        <taxon>Streptophyta</taxon>
        <taxon>Embryophyta</taxon>
        <taxon>Tracheophyta</taxon>
        <taxon>Spermatophyta</taxon>
        <taxon>Magnoliopsida</taxon>
        <taxon>eudicotyledons</taxon>
        <taxon>Gunneridae</taxon>
        <taxon>Pentapetalae</taxon>
        <taxon>asterids</taxon>
        <taxon>campanulids</taxon>
        <taxon>Asterales</taxon>
        <taxon>Asteraceae</taxon>
        <taxon>Carduoideae</taxon>
        <taxon>Cardueae</taxon>
        <taxon>Arctiinae</taxon>
        <taxon>Arctium</taxon>
    </lineage>
</organism>
<protein>
    <submittedName>
        <fullName evidence="1">Uncharacterized protein</fullName>
    </submittedName>
</protein>